<keyword evidence="2" id="KW-1185">Reference proteome</keyword>
<organism evidence="1 2">
    <name type="scientific">Mycena albidolilacea</name>
    <dbReference type="NCBI Taxonomy" id="1033008"/>
    <lineage>
        <taxon>Eukaryota</taxon>
        <taxon>Fungi</taxon>
        <taxon>Dikarya</taxon>
        <taxon>Basidiomycota</taxon>
        <taxon>Agaricomycotina</taxon>
        <taxon>Agaricomycetes</taxon>
        <taxon>Agaricomycetidae</taxon>
        <taxon>Agaricales</taxon>
        <taxon>Marasmiineae</taxon>
        <taxon>Mycenaceae</taxon>
        <taxon>Mycena</taxon>
    </lineage>
</organism>
<dbReference type="EMBL" id="JARIHO010000029">
    <property type="protein sequence ID" value="KAJ7337695.1"/>
    <property type="molecule type" value="Genomic_DNA"/>
</dbReference>
<reference evidence="1" key="1">
    <citation type="submission" date="2023-03" db="EMBL/GenBank/DDBJ databases">
        <title>Massive genome expansion in bonnet fungi (Mycena s.s.) driven by repeated elements and novel gene families across ecological guilds.</title>
        <authorList>
            <consortium name="Lawrence Berkeley National Laboratory"/>
            <person name="Harder C.B."/>
            <person name="Miyauchi S."/>
            <person name="Viragh M."/>
            <person name="Kuo A."/>
            <person name="Thoen E."/>
            <person name="Andreopoulos B."/>
            <person name="Lu D."/>
            <person name="Skrede I."/>
            <person name="Drula E."/>
            <person name="Henrissat B."/>
            <person name="Morin E."/>
            <person name="Kohler A."/>
            <person name="Barry K."/>
            <person name="LaButti K."/>
            <person name="Morin E."/>
            <person name="Salamov A."/>
            <person name="Lipzen A."/>
            <person name="Mereny Z."/>
            <person name="Hegedus B."/>
            <person name="Baldrian P."/>
            <person name="Stursova M."/>
            <person name="Weitz H."/>
            <person name="Taylor A."/>
            <person name="Grigoriev I.V."/>
            <person name="Nagy L.G."/>
            <person name="Martin F."/>
            <person name="Kauserud H."/>
        </authorList>
    </citation>
    <scope>NUCLEOTIDE SEQUENCE</scope>
    <source>
        <strain evidence="1">CBHHK002</strain>
    </source>
</reference>
<accession>A0AAD7ELV6</accession>
<proteinExistence type="predicted"/>
<gene>
    <name evidence="1" type="ORF">DFH08DRAFT_813015</name>
</gene>
<name>A0AAD7ELV6_9AGAR</name>
<comment type="caution">
    <text evidence="1">The sequence shown here is derived from an EMBL/GenBank/DDBJ whole genome shotgun (WGS) entry which is preliminary data.</text>
</comment>
<evidence type="ECO:0000313" key="2">
    <source>
        <dbReference type="Proteomes" id="UP001218218"/>
    </source>
</evidence>
<protein>
    <submittedName>
        <fullName evidence="1">Uncharacterized protein</fullName>
    </submittedName>
</protein>
<dbReference type="Proteomes" id="UP001218218">
    <property type="component" value="Unassembled WGS sequence"/>
</dbReference>
<dbReference type="AlphaFoldDB" id="A0AAD7ELV6"/>
<sequence length="279" mass="31143">MGFYKPSSSTVIDVRTVLFLLSRIDQTTGFGRILVEIRPYTPRVELVHIGKLFEIEYLETLEHIFTRSRRKGSPRSVPATALYSTITLSGAVYSGIRWVPPHLGIQSIVSFLTSAWDVPHGHADQIQRPVLRADIDGHARHLRNVKQSEHVGVELRHRIAGRVIVNGASLQEPGIVYVEIDLSASENIAQAEATKAEFSLGGEVTSNPRILAPFPPEPPGFRRGERWVLCGIHNLTRMVTVSDHQLPSNKFELELNIPRDGDHPEGLDECLDLGLRVFL</sequence>
<evidence type="ECO:0000313" key="1">
    <source>
        <dbReference type="EMBL" id="KAJ7337695.1"/>
    </source>
</evidence>